<accession>A0AAV2ZT91</accession>
<keyword evidence="3" id="KW-0732">Signal</keyword>
<comment type="caution">
    <text evidence="10">The sequence shown here is derived from an EMBL/GenBank/DDBJ whole genome shotgun (WGS) entry which is preliminary data.</text>
</comment>
<name>A0AAV2ZT91_PYXAD</name>
<feature type="domain" description="Fibronectin type-III" evidence="9">
    <location>
        <begin position="228"/>
        <end position="324"/>
    </location>
</feature>
<dbReference type="PANTHER" id="PTHR23037:SF44">
    <property type="entry name" value="LEPTIN RECEPTOR"/>
    <property type="match status" value="1"/>
</dbReference>
<dbReference type="SUPFAM" id="SSF49265">
    <property type="entry name" value="Fibronectin type III"/>
    <property type="match status" value="2"/>
</dbReference>
<comment type="subcellular location">
    <subcellularLocation>
        <location evidence="1">Membrane</location>
        <topology evidence="1">Single-pass type I membrane protein</topology>
    </subcellularLocation>
</comment>
<dbReference type="PANTHER" id="PTHR23037">
    <property type="entry name" value="CYTOKINE RECEPTOR"/>
    <property type="match status" value="1"/>
</dbReference>
<keyword evidence="6" id="KW-0675">Receptor</keyword>
<evidence type="ECO:0000256" key="4">
    <source>
        <dbReference type="ARBA" id="ARBA00022989"/>
    </source>
</evidence>
<organism evidence="10 11">
    <name type="scientific">Pyxicephalus adspersus</name>
    <name type="common">African bullfrog</name>
    <dbReference type="NCBI Taxonomy" id="30357"/>
    <lineage>
        <taxon>Eukaryota</taxon>
        <taxon>Metazoa</taxon>
        <taxon>Chordata</taxon>
        <taxon>Craniata</taxon>
        <taxon>Vertebrata</taxon>
        <taxon>Euteleostomi</taxon>
        <taxon>Amphibia</taxon>
        <taxon>Batrachia</taxon>
        <taxon>Anura</taxon>
        <taxon>Neobatrachia</taxon>
        <taxon>Ranoidea</taxon>
        <taxon>Pyxicephalidae</taxon>
        <taxon>Pyxicephalinae</taxon>
        <taxon>Pyxicephalus</taxon>
    </lineage>
</organism>
<evidence type="ECO:0000256" key="2">
    <source>
        <dbReference type="ARBA" id="ARBA00022692"/>
    </source>
</evidence>
<dbReference type="InterPro" id="IPR013783">
    <property type="entry name" value="Ig-like_fold"/>
</dbReference>
<dbReference type="Gene3D" id="2.60.40.10">
    <property type="entry name" value="Immunoglobulins"/>
    <property type="match status" value="5"/>
</dbReference>
<dbReference type="InterPro" id="IPR041182">
    <property type="entry name" value="LEP-R_IGD"/>
</dbReference>
<evidence type="ECO:0000256" key="3">
    <source>
        <dbReference type="ARBA" id="ARBA00022729"/>
    </source>
</evidence>
<proteinExistence type="predicted"/>
<dbReference type="GO" id="GO:0009897">
    <property type="term" value="C:external side of plasma membrane"/>
    <property type="evidence" value="ECO:0007669"/>
    <property type="project" value="TreeGrafter"/>
</dbReference>
<evidence type="ECO:0000256" key="5">
    <source>
        <dbReference type="ARBA" id="ARBA00023136"/>
    </source>
</evidence>
<keyword evidence="11" id="KW-1185">Reference proteome</keyword>
<dbReference type="Pfam" id="PF06328">
    <property type="entry name" value="Lep_receptor_Ig"/>
    <property type="match status" value="1"/>
</dbReference>
<dbReference type="CDD" id="cd00063">
    <property type="entry name" value="FN3"/>
    <property type="match status" value="1"/>
</dbReference>
<evidence type="ECO:0000256" key="1">
    <source>
        <dbReference type="ARBA" id="ARBA00004479"/>
    </source>
</evidence>
<feature type="transmembrane region" description="Helical" evidence="8">
    <location>
        <begin position="526"/>
        <end position="549"/>
    </location>
</feature>
<dbReference type="AlphaFoldDB" id="A0AAV2ZT91"/>
<sequence length="835" mass="94926">MVDQIPDTPEWIGLPCGNKDGFYFPQKVLVGSGSNLSVFCTFCHNNKNVQSRFITWGLALSKKFPSQQYTTVSDYVGKFTLQNLNPTKPQGKFQYDALYCCVDGIGCKLRYAEIYVIDVNINITCETDGMFTTMTCRWNSKQTASLSNSTWTFRSYQDMSYCIETDIKYGDSTEKSCTLQENGFYECVFSTIKTMFSYTMWVEIQHPLGRLRSIPVCVIPRDVVKPYAPFNIMAEMAVDTGYLLVNWTRPKYAVFDFMHYQLRYRMQKQVGEWKILDKFINESITIEKVEACKSYIIQVRCRVLNVPGYWSDWSDPISPIIKDIRAPVKGPEFWRIVQNSQLQKGDNVTLMWQPVKDPFLCGPVQYEVLCETSNVVISSINIGNSTNYKFTLQNNAVTVTVRAHNALGYSSINRNLVLSPKMSTVQAVESLEVHPLNKSVVAVWSLLPVEYDILELVLEWKNLRDESNVRWEFIPPNVSRYYIKDHFFTIEKYQFSLTPVFPEGVGSPKITYEFSKEEPHEMQNNAGIYVILPVITATSFLLVITLAISHQRMKRLFWKDVPNPKYCSWAQGVNFQKPDTLENLFTKHRDHLAHSFPLILEPEAIFENLNIVKAWEKEADDFSIVGKLADDHDSACASSHFSSGCSYADNRDTAMYAGSPCQSIVKYATILSNPQQSKSGMNGRKLSVSSCDGCFLQTNSTAIRNLDKENSAFLIMAGLQAKQASNSTVSSEGFSEPSEQSFEGESPEKNLYYVGLGSVQNDDEVSNYFSENPLMTYHIQENVSYGTINFSHNESSEFINMDYSQGDLVKKSLRSYMPQFQLQAANKGGMVDICT</sequence>
<dbReference type="EMBL" id="DYDO01000009">
    <property type="protein sequence ID" value="DBA17809.1"/>
    <property type="molecule type" value="Genomic_DNA"/>
</dbReference>
<keyword evidence="2 8" id="KW-0812">Transmembrane</keyword>
<evidence type="ECO:0000256" key="8">
    <source>
        <dbReference type="SAM" id="Phobius"/>
    </source>
</evidence>
<dbReference type="Pfam" id="PF18589">
    <property type="entry name" value="ObR_Ig"/>
    <property type="match status" value="1"/>
</dbReference>
<evidence type="ECO:0000259" key="9">
    <source>
        <dbReference type="PROSITE" id="PS50853"/>
    </source>
</evidence>
<keyword evidence="7" id="KW-0325">Glycoprotein</keyword>
<keyword evidence="4 8" id="KW-1133">Transmembrane helix</keyword>
<evidence type="ECO:0000256" key="7">
    <source>
        <dbReference type="ARBA" id="ARBA00023180"/>
    </source>
</evidence>
<dbReference type="InterPro" id="IPR036116">
    <property type="entry name" value="FN3_sf"/>
</dbReference>
<dbReference type="PROSITE" id="PS50853">
    <property type="entry name" value="FN3"/>
    <property type="match status" value="1"/>
</dbReference>
<dbReference type="InterPro" id="IPR003961">
    <property type="entry name" value="FN3_dom"/>
</dbReference>
<reference evidence="10" key="1">
    <citation type="thesis" date="2020" institute="ProQuest LLC" country="789 East Eisenhower Parkway, Ann Arbor, MI, USA">
        <title>Comparative Genomics and Chromosome Evolution.</title>
        <authorList>
            <person name="Mudd A.B."/>
        </authorList>
    </citation>
    <scope>NUCLEOTIDE SEQUENCE</scope>
    <source>
        <strain evidence="10">1538</strain>
        <tissue evidence="10">Blood</tissue>
    </source>
</reference>
<keyword evidence="5 8" id="KW-0472">Membrane</keyword>
<dbReference type="GO" id="GO:0004896">
    <property type="term" value="F:cytokine receptor activity"/>
    <property type="evidence" value="ECO:0007669"/>
    <property type="project" value="TreeGrafter"/>
</dbReference>
<evidence type="ECO:0000313" key="11">
    <source>
        <dbReference type="Proteomes" id="UP001181693"/>
    </source>
</evidence>
<evidence type="ECO:0000313" key="10">
    <source>
        <dbReference type="EMBL" id="DBA17809.1"/>
    </source>
</evidence>
<dbReference type="InterPro" id="IPR010457">
    <property type="entry name" value="IgC2-like_lig-bd"/>
</dbReference>
<evidence type="ECO:0000256" key="6">
    <source>
        <dbReference type="ARBA" id="ARBA00023170"/>
    </source>
</evidence>
<dbReference type="Proteomes" id="UP001181693">
    <property type="component" value="Unassembled WGS sequence"/>
</dbReference>
<dbReference type="SMART" id="SM00060">
    <property type="entry name" value="FN3"/>
    <property type="match status" value="2"/>
</dbReference>
<gene>
    <name evidence="10" type="ORF">GDO54_016130</name>
</gene>
<protein>
    <recommendedName>
        <fullName evidence="9">Fibronectin type-III domain-containing protein</fullName>
    </recommendedName>
</protein>